<comment type="similarity">
    <text evidence="1">Belongs to the CATSPERD family.</text>
</comment>
<feature type="domain" description="CATSPERD/E C-terminal" evidence="19">
    <location>
        <begin position="752"/>
        <end position="947"/>
    </location>
</feature>
<dbReference type="Pfam" id="PF22841">
    <property type="entry name" value="CATSPERE_NTD1"/>
    <property type="match status" value="1"/>
</dbReference>
<keyword evidence="10" id="KW-0325">Glycoprotein</keyword>
<keyword evidence="8 13" id="KW-0472">Membrane</keyword>
<feature type="domain" description="CATSPERE beta-propeller" evidence="17">
    <location>
        <begin position="228"/>
        <end position="577"/>
    </location>
</feature>
<dbReference type="CTD" id="257044"/>
<dbReference type="AlphaFoldDB" id="A0A8B7PSJ1"/>
<evidence type="ECO:0000256" key="6">
    <source>
        <dbReference type="ARBA" id="ARBA00022989"/>
    </source>
</evidence>
<evidence type="ECO:0000256" key="2">
    <source>
        <dbReference type="ARBA" id="ARBA00022475"/>
    </source>
</evidence>
<keyword evidence="6 13" id="KW-1133">Transmembrane helix</keyword>
<dbReference type="Pfam" id="PF22850">
    <property type="entry name" value="CATSPERD-E_C"/>
    <property type="match status" value="1"/>
</dbReference>
<evidence type="ECO:0000256" key="10">
    <source>
        <dbReference type="ARBA" id="ARBA00023180"/>
    </source>
</evidence>
<feature type="domain" description="CATSPERE first N-terminal" evidence="15">
    <location>
        <begin position="8"/>
        <end position="97"/>
    </location>
</feature>
<dbReference type="InterPro" id="IPR053816">
    <property type="entry name" value="CATSPERE_beta-prop"/>
</dbReference>
<keyword evidence="3 13" id="KW-0812">Transmembrane</keyword>
<dbReference type="Proteomes" id="UP000694851">
    <property type="component" value="Unplaced"/>
</dbReference>
<keyword evidence="7" id="KW-0969">Cilium</keyword>
<evidence type="ECO:0000313" key="20">
    <source>
        <dbReference type="Proteomes" id="UP000694851"/>
    </source>
</evidence>
<evidence type="ECO:0000256" key="12">
    <source>
        <dbReference type="ARBA" id="ARBA00037793"/>
    </source>
</evidence>
<keyword evidence="20" id="KW-1185">Reference proteome</keyword>
<evidence type="ECO:0000259" key="19">
    <source>
        <dbReference type="Pfam" id="PF22850"/>
    </source>
</evidence>
<evidence type="ECO:0000256" key="3">
    <source>
        <dbReference type="ARBA" id="ARBA00022692"/>
    </source>
</evidence>
<evidence type="ECO:0000259" key="18">
    <source>
        <dbReference type="Pfam" id="PF22849"/>
    </source>
</evidence>
<keyword evidence="4 14" id="KW-0732">Signal</keyword>
<evidence type="ECO:0000259" key="16">
    <source>
        <dbReference type="Pfam" id="PF22843"/>
    </source>
</evidence>
<evidence type="ECO:0000259" key="15">
    <source>
        <dbReference type="Pfam" id="PF22841"/>
    </source>
</evidence>
<dbReference type="PANTHER" id="PTHR33722">
    <property type="entry name" value="CATION CHANNEL SPERM-ASSOCIATED PROTEIN SUBUNIT DELTA-RELATED"/>
    <property type="match status" value="1"/>
</dbReference>
<evidence type="ECO:0000256" key="4">
    <source>
        <dbReference type="ARBA" id="ARBA00022729"/>
    </source>
</evidence>
<feature type="transmembrane region" description="Helical" evidence="13">
    <location>
        <begin position="928"/>
        <end position="950"/>
    </location>
</feature>
<evidence type="ECO:0000256" key="14">
    <source>
        <dbReference type="SAM" id="SignalP"/>
    </source>
</evidence>
<evidence type="ECO:0000256" key="9">
    <source>
        <dbReference type="ARBA" id="ARBA00023157"/>
    </source>
</evidence>
<gene>
    <name evidence="21" type="primary">CUNH1orf101</name>
</gene>
<dbReference type="Pfam" id="PF22843">
    <property type="entry name" value="CATSPERE_NTD2"/>
    <property type="match status" value="1"/>
</dbReference>
<dbReference type="InterPro" id="IPR053814">
    <property type="entry name" value="CATSPERD/E_C"/>
</dbReference>
<keyword evidence="5" id="KW-0282">Flagellum</keyword>
<feature type="domain" description="CATSPERE Ig-like" evidence="18">
    <location>
        <begin position="587"/>
        <end position="675"/>
    </location>
</feature>
<keyword evidence="2" id="KW-1003">Cell membrane</keyword>
<evidence type="ECO:0000313" key="21">
    <source>
        <dbReference type="RefSeq" id="XP_019479390.1"/>
    </source>
</evidence>
<reference evidence="21" key="1">
    <citation type="submission" date="2025-08" db="UniProtKB">
        <authorList>
            <consortium name="RefSeq"/>
        </authorList>
    </citation>
    <scope>IDENTIFICATION</scope>
    <source>
        <tissue evidence="21">Muscle</tissue>
    </source>
</reference>
<dbReference type="OrthoDB" id="5968869at2759"/>
<accession>A0A8B7PSJ1</accession>
<proteinExistence type="inferred from homology"/>
<sequence>MSAQGVSVLLSWLSCCGWALWRYYTNIPNYQIFSTRTAITLEYEGTLFSEWSVPTACSVKNKRSPKTELRCPSPGVHTVRPIVKGPDLEEERYLSVESSHICFLWCYSVINFPHNLTQILTIWILDPENADPNELQGNASEPSLNSIILSKQLAALGQKPTLHTIVKRNVYFPQGKMKNGTWQISVPMSTDAIKLIKGNKAAFQDCFIADLLFVLTFPLLTIPEIPGFLPISSPRGSQLISDWYACYAAYAIAVADMETFQTNDSFRTWTRIRVPPNILTDDERHSVSDAKLSQDGIFFLIRGALYLKNFTAFTRLGSNENLPEGGIIGITSRKWCWLKYYLKTIKERSSMIIWTRNEVYLGYTSLKFVKIMTTEKLRRILNISPAATLTLHNVEYTGHPLELALLLNYCITCNVIKQIYLVMHNEDTKEWVHQDFALNVTSDSFITPYFLNSAIPQLILWDKHRIYYCYHNFTDTGVIQTPTESGNLSRLSHDSIIHEVFMDYFGTILVKMENNEMFYFKIYIKDAMKLHLWTNDATKSSILFDMSSQIYLLYVFDNGTIYTKEYPLRLEVQSIAFKTKEQCPFIAFHHNIPYGHSSLDKGKNMTIWIQIVYPENTGLYIIVESYGPKILEEKNHIHYEIALGYCTKTRTVTFFQNVNYEAVDDYFQLQCPVLGDMCQPYSSGYPRKQAYSCSHTLYPCSCSRYPPTGQLIFLIRVQVFRLTVGCDTNKFIVVKGFNERECLHHDFFYIIEKSYLRDQPSKNLRVKYSWKKYGCPLRLHFREKFHPLIQLYNNNGYIEDVEVNFIVWEIHGRNDYSFNNTMKKSGCLHEAQTWKSMTELNKHLPLEKAWGPENYKHCFSYAIGKPGDLNQPYEIINKSNHNHLVWPTQHTGMYVFQVKILDPNYSFCPLMAVFAIEIYGTIPSPNGYLVASILLFLMLLFFSILILSYFHYMRIYRKYIYAPVHKVKRKLKNN</sequence>
<dbReference type="Pfam" id="PF22844">
    <property type="entry name" value="Beta-prop_CATSPERE"/>
    <property type="match status" value="1"/>
</dbReference>
<dbReference type="GO" id="GO:0036128">
    <property type="term" value="C:CatSper complex"/>
    <property type="evidence" value="ECO:0007669"/>
    <property type="project" value="InterPro"/>
</dbReference>
<dbReference type="PANTHER" id="PTHR33722:SF3">
    <property type="entry name" value="CATION CHANNEL SPERM-ASSOCIATED AUXILIARY SUBUNIT EPSILON"/>
    <property type="match status" value="1"/>
</dbReference>
<evidence type="ECO:0000256" key="7">
    <source>
        <dbReference type="ARBA" id="ARBA00023069"/>
    </source>
</evidence>
<dbReference type="Pfam" id="PF22849">
    <property type="entry name" value="CATSPERE_Ig-like"/>
    <property type="match status" value="1"/>
</dbReference>
<evidence type="ECO:0000256" key="1">
    <source>
        <dbReference type="ARBA" id="ARBA00010246"/>
    </source>
</evidence>
<dbReference type="GeneID" id="109371378"/>
<evidence type="ECO:0000256" key="5">
    <source>
        <dbReference type="ARBA" id="ARBA00022846"/>
    </source>
</evidence>
<name>A0A8B7PSJ1_HIPAR</name>
<keyword evidence="11" id="KW-0966">Cell projection</keyword>
<dbReference type="GO" id="GO:0048240">
    <property type="term" value="P:sperm capacitation"/>
    <property type="evidence" value="ECO:0007669"/>
    <property type="project" value="TreeGrafter"/>
</dbReference>
<dbReference type="RefSeq" id="XP_019479390.1">
    <property type="nucleotide sequence ID" value="XM_019623845.1"/>
</dbReference>
<feature type="chain" id="PRO_5034371769" evidence="14">
    <location>
        <begin position="20"/>
        <end position="974"/>
    </location>
</feature>
<evidence type="ECO:0000256" key="11">
    <source>
        <dbReference type="ARBA" id="ARBA00023273"/>
    </source>
</evidence>
<protein>
    <submittedName>
        <fullName evidence="21">Uncharacterized protein C1orf101 homolog</fullName>
    </submittedName>
</protein>
<keyword evidence="9" id="KW-1015">Disulfide bond</keyword>
<evidence type="ECO:0000256" key="8">
    <source>
        <dbReference type="ARBA" id="ARBA00023136"/>
    </source>
</evidence>
<feature type="signal peptide" evidence="14">
    <location>
        <begin position="1"/>
        <end position="19"/>
    </location>
</feature>
<dbReference type="GO" id="GO:0097228">
    <property type="term" value="C:sperm principal piece"/>
    <property type="evidence" value="ECO:0007669"/>
    <property type="project" value="TreeGrafter"/>
</dbReference>
<evidence type="ECO:0000256" key="13">
    <source>
        <dbReference type="SAM" id="Phobius"/>
    </source>
</evidence>
<comment type="subcellular location">
    <subcellularLocation>
        <location evidence="12">Cell projection</location>
        <location evidence="12">Cilium</location>
        <location evidence="12">Flagellum membrane</location>
        <topology evidence="12">Single-pass type I membrane protein</topology>
    </subcellularLocation>
</comment>
<dbReference type="InterPro" id="IPR053817">
    <property type="entry name" value="CATSPERE_NTD2"/>
</dbReference>
<evidence type="ECO:0000259" key="17">
    <source>
        <dbReference type="Pfam" id="PF22844"/>
    </source>
</evidence>
<feature type="domain" description="CATSPERE second N-terminal" evidence="16">
    <location>
        <begin position="102"/>
        <end position="187"/>
    </location>
</feature>
<dbReference type="InterPro" id="IPR053815">
    <property type="entry name" value="CATSPERE_Ig-like"/>
</dbReference>
<dbReference type="InterPro" id="IPR028751">
    <property type="entry name" value="CATSPERD/E"/>
</dbReference>
<dbReference type="KEGG" id="hai:109371378"/>
<organism evidence="20 21">
    <name type="scientific">Hipposideros armiger</name>
    <name type="common">Great Himalayan leaf-nosed bat</name>
    <dbReference type="NCBI Taxonomy" id="186990"/>
    <lineage>
        <taxon>Eukaryota</taxon>
        <taxon>Metazoa</taxon>
        <taxon>Chordata</taxon>
        <taxon>Craniata</taxon>
        <taxon>Vertebrata</taxon>
        <taxon>Euteleostomi</taxon>
        <taxon>Mammalia</taxon>
        <taxon>Eutheria</taxon>
        <taxon>Laurasiatheria</taxon>
        <taxon>Chiroptera</taxon>
        <taxon>Yinpterochiroptera</taxon>
        <taxon>Rhinolophoidea</taxon>
        <taxon>Hipposideridae</taxon>
        <taxon>Hipposideros</taxon>
    </lineage>
</organism>
<dbReference type="GO" id="GO:0030317">
    <property type="term" value="P:flagellated sperm motility"/>
    <property type="evidence" value="ECO:0007669"/>
    <property type="project" value="TreeGrafter"/>
</dbReference>
<dbReference type="InterPro" id="IPR053818">
    <property type="entry name" value="CATSPERE_NTD1"/>
</dbReference>